<dbReference type="AlphaFoldDB" id="A0AAW1JVZ0"/>
<evidence type="ECO:0000313" key="1">
    <source>
        <dbReference type="EMBL" id="KAK9707925.1"/>
    </source>
</evidence>
<dbReference type="EMBL" id="JASPKY010000340">
    <property type="protein sequence ID" value="KAK9707925.1"/>
    <property type="molecule type" value="Genomic_DNA"/>
</dbReference>
<proteinExistence type="predicted"/>
<reference evidence="1 2" key="1">
    <citation type="journal article" date="2024" name="BMC Genomics">
        <title>De novo assembly and annotation of Popillia japonica's genome with initial clues to its potential as an invasive pest.</title>
        <authorList>
            <person name="Cucini C."/>
            <person name="Boschi S."/>
            <person name="Funari R."/>
            <person name="Cardaioli E."/>
            <person name="Iannotti N."/>
            <person name="Marturano G."/>
            <person name="Paoli F."/>
            <person name="Bruttini M."/>
            <person name="Carapelli A."/>
            <person name="Frati F."/>
            <person name="Nardi F."/>
        </authorList>
    </citation>
    <scope>NUCLEOTIDE SEQUENCE [LARGE SCALE GENOMIC DNA]</scope>
    <source>
        <strain evidence="1">DMR45628</strain>
    </source>
</reference>
<evidence type="ECO:0000313" key="2">
    <source>
        <dbReference type="Proteomes" id="UP001458880"/>
    </source>
</evidence>
<gene>
    <name evidence="1" type="ORF">QE152_g27565</name>
</gene>
<comment type="caution">
    <text evidence="1">The sequence shown here is derived from an EMBL/GenBank/DDBJ whole genome shotgun (WGS) entry which is preliminary data.</text>
</comment>
<dbReference type="Proteomes" id="UP001458880">
    <property type="component" value="Unassembled WGS sequence"/>
</dbReference>
<keyword evidence="2" id="KW-1185">Reference proteome</keyword>
<sequence length="124" mass="14386">MLKKIWLHSPLKRRNRKTNISAFLKCGALHFEIDMEYVRNRNYIMLWPKHPSENEPITITEHTINGITEETTHVVIHTRRMGILRLDFATEAIRDAAVQLLRQLTRNNSSDSNYGTSSPEGITD</sequence>
<protein>
    <submittedName>
        <fullName evidence="1">Uncharacterized protein</fullName>
    </submittedName>
</protein>
<accession>A0AAW1JVZ0</accession>
<organism evidence="1 2">
    <name type="scientific">Popillia japonica</name>
    <name type="common">Japanese beetle</name>
    <dbReference type="NCBI Taxonomy" id="7064"/>
    <lineage>
        <taxon>Eukaryota</taxon>
        <taxon>Metazoa</taxon>
        <taxon>Ecdysozoa</taxon>
        <taxon>Arthropoda</taxon>
        <taxon>Hexapoda</taxon>
        <taxon>Insecta</taxon>
        <taxon>Pterygota</taxon>
        <taxon>Neoptera</taxon>
        <taxon>Endopterygota</taxon>
        <taxon>Coleoptera</taxon>
        <taxon>Polyphaga</taxon>
        <taxon>Scarabaeiformia</taxon>
        <taxon>Scarabaeidae</taxon>
        <taxon>Rutelinae</taxon>
        <taxon>Popillia</taxon>
    </lineage>
</organism>
<name>A0AAW1JVZ0_POPJA</name>